<gene>
    <name evidence="1" type="ORF">CEXT_462711</name>
</gene>
<dbReference type="EMBL" id="BPLR01019171">
    <property type="protein sequence ID" value="GIZ04952.1"/>
    <property type="molecule type" value="Genomic_DNA"/>
</dbReference>
<evidence type="ECO:0000313" key="2">
    <source>
        <dbReference type="Proteomes" id="UP001054945"/>
    </source>
</evidence>
<dbReference type="AlphaFoldDB" id="A0AAV4YC12"/>
<comment type="caution">
    <text evidence="1">The sequence shown here is derived from an EMBL/GenBank/DDBJ whole genome shotgun (WGS) entry which is preliminary data.</text>
</comment>
<proteinExistence type="predicted"/>
<sequence>MATAMSSSFSKTFQTSEVVKFYVLVNRATAFKDPVTKSYKRHSLTKLPAISDPDIKLIVHIKARVIGLALDLRVVGVASPPPTLQSDVKRYFEKPQKDVPPSRYLLVFFFPFSSFCCVDCQSRPQA</sequence>
<keyword evidence="2" id="KW-1185">Reference proteome</keyword>
<accession>A0AAV4YC12</accession>
<name>A0AAV4YC12_CAEEX</name>
<protein>
    <submittedName>
        <fullName evidence="1">Uncharacterized protein</fullName>
    </submittedName>
</protein>
<reference evidence="1 2" key="1">
    <citation type="submission" date="2021-06" db="EMBL/GenBank/DDBJ databases">
        <title>Caerostris extrusa draft genome.</title>
        <authorList>
            <person name="Kono N."/>
            <person name="Arakawa K."/>
        </authorList>
    </citation>
    <scope>NUCLEOTIDE SEQUENCE [LARGE SCALE GENOMIC DNA]</scope>
</reference>
<organism evidence="1 2">
    <name type="scientific">Caerostris extrusa</name>
    <name type="common">Bark spider</name>
    <name type="synonym">Caerostris bankana</name>
    <dbReference type="NCBI Taxonomy" id="172846"/>
    <lineage>
        <taxon>Eukaryota</taxon>
        <taxon>Metazoa</taxon>
        <taxon>Ecdysozoa</taxon>
        <taxon>Arthropoda</taxon>
        <taxon>Chelicerata</taxon>
        <taxon>Arachnida</taxon>
        <taxon>Araneae</taxon>
        <taxon>Araneomorphae</taxon>
        <taxon>Entelegynae</taxon>
        <taxon>Araneoidea</taxon>
        <taxon>Araneidae</taxon>
        <taxon>Caerostris</taxon>
    </lineage>
</organism>
<dbReference type="Proteomes" id="UP001054945">
    <property type="component" value="Unassembled WGS sequence"/>
</dbReference>
<evidence type="ECO:0000313" key="1">
    <source>
        <dbReference type="EMBL" id="GIZ04952.1"/>
    </source>
</evidence>